<dbReference type="NCBIfam" id="TIGR03357">
    <property type="entry name" value="VI_zyme"/>
    <property type="match status" value="1"/>
</dbReference>
<dbReference type="Pfam" id="PF04965">
    <property type="entry name" value="GPW_gp25"/>
    <property type="match status" value="1"/>
</dbReference>
<dbReference type="SUPFAM" id="SSF160719">
    <property type="entry name" value="gpW/gp25-like"/>
    <property type="match status" value="1"/>
</dbReference>
<proteinExistence type="predicted"/>
<keyword evidence="3" id="KW-1185">Reference proteome</keyword>
<dbReference type="eggNOG" id="COG3518">
    <property type="taxonomic scope" value="Bacteria"/>
</dbReference>
<dbReference type="InterPro" id="IPR053176">
    <property type="entry name" value="T6SS_TssE1-like"/>
</dbReference>
<dbReference type="GeneID" id="43683938"/>
<evidence type="ECO:0000313" key="2">
    <source>
        <dbReference type="EMBL" id="KGK12045.1"/>
    </source>
</evidence>
<name>A0A099LVB6_9VIBR</name>
<dbReference type="STRING" id="29495.EA26_12275"/>
<dbReference type="RefSeq" id="WP_039427737.1">
    <property type="nucleotide sequence ID" value="NZ_CAWPVW010000013.1"/>
</dbReference>
<evidence type="ECO:0000259" key="1">
    <source>
        <dbReference type="Pfam" id="PF04965"/>
    </source>
</evidence>
<evidence type="ECO:0000313" key="3">
    <source>
        <dbReference type="Proteomes" id="UP000029994"/>
    </source>
</evidence>
<organism evidence="2 3">
    <name type="scientific">Vibrio navarrensis</name>
    <dbReference type="NCBI Taxonomy" id="29495"/>
    <lineage>
        <taxon>Bacteria</taxon>
        <taxon>Pseudomonadati</taxon>
        <taxon>Pseudomonadota</taxon>
        <taxon>Gammaproteobacteria</taxon>
        <taxon>Vibrionales</taxon>
        <taxon>Vibrionaceae</taxon>
        <taxon>Vibrio</taxon>
    </lineage>
</organism>
<dbReference type="PANTHER" id="PTHR38595:SF1">
    <property type="entry name" value="TYPE VI SECRETION SYSTEM COMPONENT TSSE1"/>
    <property type="match status" value="1"/>
</dbReference>
<dbReference type="AlphaFoldDB" id="A0A099LVB6"/>
<dbReference type="EMBL" id="JMCG01000001">
    <property type="protein sequence ID" value="KGK12045.1"/>
    <property type="molecule type" value="Genomic_DNA"/>
</dbReference>
<dbReference type="InterPro" id="IPR007048">
    <property type="entry name" value="IraD/Gp25-like"/>
</dbReference>
<dbReference type="PANTHER" id="PTHR38595">
    <property type="entry name" value="CYTOPLASMIC PROTEIN-RELATED"/>
    <property type="match status" value="1"/>
</dbReference>
<dbReference type="Gene3D" id="3.10.450.40">
    <property type="match status" value="1"/>
</dbReference>
<accession>A0A099LVB6</accession>
<dbReference type="Proteomes" id="UP000029994">
    <property type="component" value="Unassembled WGS sequence"/>
</dbReference>
<feature type="domain" description="IraD/Gp25-like" evidence="1">
    <location>
        <begin position="34"/>
        <end position="129"/>
    </location>
</feature>
<comment type="caution">
    <text evidence="2">The sequence shown here is derived from an EMBL/GenBank/DDBJ whole genome shotgun (WGS) entry which is preliminary data.</text>
</comment>
<reference evidence="2 3" key="1">
    <citation type="submission" date="2014-04" db="EMBL/GenBank/DDBJ databases">
        <title>Genome sequencing of Vibrio navarrensis strains.</title>
        <authorList>
            <person name="Gladney L.M."/>
            <person name="Katz L.S."/>
            <person name="Marino-Ramirez L."/>
            <person name="Jordan I.K."/>
        </authorList>
    </citation>
    <scope>NUCLEOTIDE SEQUENCE [LARGE SCALE GENOMIC DNA]</scope>
    <source>
        <strain evidence="2 3">ATCC 51183</strain>
    </source>
</reference>
<gene>
    <name evidence="2" type="ORF">EA26_12275</name>
</gene>
<dbReference type="InterPro" id="IPR017737">
    <property type="entry name" value="TssE1-like"/>
</dbReference>
<protein>
    <submittedName>
        <fullName evidence="2">Lysozyme</fullName>
    </submittedName>
</protein>
<sequence>MSDFSLTPSLLDKLVDHDPSSSYDRYYPLTRQALMDSIRSDLEALLNSRISWLAVSEELREVHSSILRYGLPDFSSMPFSSADGQQHLCRLVQETIVQFEPRLTSVSVTIAEDKNPLDRILKLRIRATCIIDSTEQELVMDSEVEPVSLGIKLSKAK</sequence>